<comment type="PTM">
    <text evidence="5">4'-phosphopantetheine is transferred from CoA to a specific serine of apo-ACP by acpS.</text>
</comment>
<dbReference type="PANTHER" id="PTHR46153:SF2">
    <property type="entry name" value="ACYL CARRIER PROTEIN"/>
    <property type="match status" value="1"/>
</dbReference>
<dbReference type="InterPro" id="IPR044813">
    <property type="entry name" value="ACP_chloroplastic"/>
</dbReference>
<dbReference type="PROSITE" id="PS50075">
    <property type="entry name" value="CARRIER"/>
    <property type="match status" value="1"/>
</dbReference>
<evidence type="ECO:0000313" key="7">
    <source>
        <dbReference type="EMBL" id="PRR79562.1"/>
    </source>
</evidence>
<dbReference type="InterPro" id="IPR009081">
    <property type="entry name" value="PP-bd_ACP"/>
</dbReference>
<feature type="domain" description="Carrier" evidence="6">
    <location>
        <begin position="1"/>
        <end position="75"/>
    </location>
</feature>
<dbReference type="NCBIfam" id="NF002150">
    <property type="entry name" value="PRK00982.1-4"/>
    <property type="match status" value="1"/>
</dbReference>
<keyword evidence="1 3" id="KW-0596">Phosphopantetheine</keyword>
<dbReference type="InterPro" id="IPR036736">
    <property type="entry name" value="ACP-like_sf"/>
</dbReference>
<dbReference type="SUPFAM" id="SSF47336">
    <property type="entry name" value="ACP-like"/>
    <property type="match status" value="1"/>
</dbReference>
<evidence type="ECO:0000313" key="8">
    <source>
        <dbReference type="Proteomes" id="UP000239706"/>
    </source>
</evidence>
<dbReference type="EMBL" id="PVXO01000023">
    <property type="protein sequence ID" value="PRR79562.1"/>
    <property type="molecule type" value="Genomic_DNA"/>
</dbReference>
<keyword evidence="3" id="KW-0444">Lipid biosynthesis</keyword>
<comment type="pathway">
    <text evidence="3 5">Lipid metabolism; fatty acid biosynthesis.</text>
</comment>
<accession>A0A2T0B6S1</accession>
<dbReference type="NCBIfam" id="TIGR00517">
    <property type="entry name" value="acyl_carrier"/>
    <property type="match status" value="1"/>
</dbReference>
<evidence type="ECO:0000256" key="3">
    <source>
        <dbReference type="HAMAP-Rule" id="MF_01217"/>
    </source>
</evidence>
<keyword evidence="3" id="KW-0275">Fatty acid biosynthesis</keyword>
<dbReference type="RefSeq" id="WP_106062932.1">
    <property type="nucleotide sequence ID" value="NZ_PVXO01000023.1"/>
</dbReference>
<evidence type="ECO:0000256" key="2">
    <source>
        <dbReference type="ARBA" id="ARBA00022553"/>
    </source>
</evidence>
<keyword evidence="8" id="KW-1185">Reference proteome</keyword>
<dbReference type="Proteomes" id="UP000239706">
    <property type="component" value="Unassembled WGS sequence"/>
</dbReference>
<dbReference type="Pfam" id="PF00550">
    <property type="entry name" value="PP-binding"/>
    <property type="match status" value="1"/>
</dbReference>
<comment type="function">
    <text evidence="3 5">Carrier of the growing fatty acid chain in fatty acid biosynthesis.</text>
</comment>
<protein>
    <recommendedName>
        <fullName evidence="3 4">Acyl carrier protein</fullName>
        <shortName evidence="3">ACP</shortName>
    </recommendedName>
</protein>
<dbReference type="PANTHER" id="PTHR46153">
    <property type="entry name" value="ACYL CARRIER PROTEIN"/>
    <property type="match status" value="1"/>
</dbReference>
<gene>
    <name evidence="7" type="primary">acpP_2</name>
    <name evidence="3" type="synonym">acpP</name>
    <name evidence="7" type="ORF">CLLI_07680</name>
</gene>
<dbReference type="HAMAP" id="MF_01217">
    <property type="entry name" value="Acyl_carrier"/>
    <property type="match status" value="1"/>
</dbReference>
<dbReference type="NCBIfam" id="NF002148">
    <property type="entry name" value="PRK00982.1-2"/>
    <property type="match status" value="1"/>
</dbReference>
<dbReference type="UniPathway" id="UPA00094"/>
<keyword evidence="2 3" id="KW-0597">Phosphoprotein</keyword>
<comment type="similarity">
    <text evidence="3">Belongs to the acyl carrier protein (ACP) family.</text>
</comment>
<keyword evidence="3" id="KW-0963">Cytoplasm</keyword>
<dbReference type="GO" id="GO:0005737">
    <property type="term" value="C:cytoplasm"/>
    <property type="evidence" value="ECO:0007669"/>
    <property type="project" value="UniProtKB-SubCell"/>
</dbReference>
<reference evidence="7 8" key="1">
    <citation type="submission" date="2018-03" db="EMBL/GenBank/DDBJ databases">
        <title>Genome sequence of Clostridium liquoris DSM 100320.</title>
        <authorList>
            <person name="Poehlein A."/>
            <person name="Daniel R."/>
        </authorList>
    </citation>
    <scope>NUCLEOTIDE SEQUENCE [LARGE SCALE GENOMIC DNA]</scope>
    <source>
        <strain evidence="7 8">DSM 100320</strain>
    </source>
</reference>
<feature type="modified residue" description="O-(pantetheine 4'-phosphoryl)serine" evidence="3">
    <location>
        <position position="34"/>
    </location>
</feature>
<evidence type="ECO:0000256" key="1">
    <source>
        <dbReference type="ARBA" id="ARBA00022450"/>
    </source>
</evidence>
<evidence type="ECO:0000256" key="4">
    <source>
        <dbReference type="NCBIfam" id="TIGR00517"/>
    </source>
</evidence>
<evidence type="ECO:0000256" key="5">
    <source>
        <dbReference type="RuleBase" id="RU003545"/>
    </source>
</evidence>
<comment type="subcellular location">
    <subcellularLocation>
        <location evidence="3">Cytoplasm</location>
    </subcellularLocation>
</comment>
<organism evidence="7 8">
    <name type="scientific">Clostridium liquoris</name>
    <dbReference type="NCBI Taxonomy" id="1289519"/>
    <lineage>
        <taxon>Bacteria</taxon>
        <taxon>Bacillati</taxon>
        <taxon>Bacillota</taxon>
        <taxon>Clostridia</taxon>
        <taxon>Eubacteriales</taxon>
        <taxon>Clostridiaceae</taxon>
        <taxon>Clostridium</taxon>
    </lineage>
</organism>
<name>A0A2T0B6S1_9CLOT</name>
<dbReference type="AlphaFoldDB" id="A0A2T0B6S1"/>
<comment type="PTM">
    <text evidence="3">4'-phosphopantetheine is transferred from CoA to a specific serine of apo-ACP by AcpS. This modification is essential for activity because fatty acids are bound in thioester linkage to the sulfhydryl of the prosthetic group.</text>
</comment>
<dbReference type="InterPro" id="IPR003231">
    <property type="entry name" value="ACP"/>
</dbReference>
<dbReference type="Gene3D" id="1.10.1200.10">
    <property type="entry name" value="ACP-like"/>
    <property type="match status" value="1"/>
</dbReference>
<dbReference type="OrthoDB" id="9804551at2"/>
<sequence length="79" mass="9002">MIFEKIRKIIAEQLNIGEDAITINTSFEELGVDSLDLFQIVIEIEEEFNIQIEDAEAIKTVRDAVKFAEENTTKEGDNL</sequence>
<proteinExistence type="inferred from homology"/>
<keyword evidence="3" id="KW-0443">Lipid metabolism</keyword>
<keyword evidence="3" id="KW-0276">Fatty acid metabolism</keyword>
<comment type="caution">
    <text evidence="7">The sequence shown here is derived from an EMBL/GenBank/DDBJ whole genome shotgun (WGS) entry which is preliminary data.</text>
</comment>
<evidence type="ECO:0000259" key="6">
    <source>
        <dbReference type="PROSITE" id="PS50075"/>
    </source>
</evidence>
<dbReference type="GO" id="GO:0000036">
    <property type="term" value="F:acyl carrier activity"/>
    <property type="evidence" value="ECO:0007669"/>
    <property type="project" value="UniProtKB-UniRule"/>
</dbReference>